<organism evidence="4 5">
    <name type="scientific">Cruoricaptor ignavus</name>
    <dbReference type="NCBI Taxonomy" id="1118202"/>
    <lineage>
        <taxon>Bacteria</taxon>
        <taxon>Pseudomonadati</taxon>
        <taxon>Bacteroidota</taxon>
        <taxon>Flavobacteriia</taxon>
        <taxon>Flavobacteriales</taxon>
        <taxon>Weeksellaceae</taxon>
        <taxon>Cruoricaptor</taxon>
    </lineage>
</organism>
<dbReference type="InterPro" id="IPR013762">
    <property type="entry name" value="Integrase-like_cat_sf"/>
</dbReference>
<evidence type="ECO:0000313" key="5">
    <source>
        <dbReference type="Proteomes" id="UP000184335"/>
    </source>
</evidence>
<dbReference type="STRING" id="1118202.SAMN05443429_108126"/>
<dbReference type="RefSeq" id="WP_073180322.1">
    <property type="nucleotide sequence ID" value="NZ_FQYI01000008.1"/>
</dbReference>
<sequence>MLNYSAVFSLRNLNGKNIIRLRISYNGGRTEIYTGISAEPSEWNPKTRTLKTKDKRARELNRLLNIADEIFLHYEVNKNRYPTFDEIHQEFRIRLGKGKSDKVDDILLSEAFEMYIKHQSIVRQWKEGTIKSYTSIKNHFLIFNPTLTLNKLKEADIIGIINYFQTAPKDFRTGRTRKPHRNTTVEKNIADFFTMLTWCANKGYYNGNLHETTQLSFKGTGGDLKEIVYLEWEELIELFYKDFGSQRLNQVRDVFCFLCFTGQRFSDVKKLQHSDIRENYFIVVTEKTIDPLRIDLNDYAKEILSRYTDYPQPLPIISHDKTNNYLKEIGETMEWNTPLKEVFFVGEKRNTITHLKKDVISTHAGRRTFIVNAIKMNIPTIVVRTWTGHKDERAMKPYVKIVDELKSEEMKKFNKK</sequence>
<dbReference type="Pfam" id="PF17293">
    <property type="entry name" value="Arm-DNA-bind_5"/>
    <property type="match status" value="1"/>
</dbReference>
<evidence type="ECO:0000256" key="1">
    <source>
        <dbReference type="ARBA" id="ARBA00023125"/>
    </source>
</evidence>
<reference evidence="4 5" key="1">
    <citation type="submission" date="2016-11" db="EMBL/GenBank/DDBJ databases">
        <authorList>
            <person name="Jaros S."/>
            <person name="Januszkiewicz K."/>
            <person name="Wedrychowicz H."/>
        </authorList>
    </citation>
    <scope>NUCLEOTIDE SEQUENCE [LARGE SCALE GENOMIC DNA]</scope>
    <source>
        <strain evidence="4 5">DSM 25479</strain>
    </source>
</reference>
<dbReference type="InterPro" id="IPR010998">
    <property type="entry name" value="Integrase_recombinase_N"/>
</dbReference>
<keyword evidence="1" id="KW-0238">DNA-binding</keyword>
<protein>
    <submittedName>
        <fullName evidence="4">Phage integrase SAM-like domain-containing protein</fullName>
    </submittedName>
</protein>
<dbReference type="SUPFAM" id="SSF56349">
    <property type="entry name" value="DNA breaking-rejoining enzymes"/>
    <property type="match status" value="1"/>
</dbReference>
<dbReference type="GO" id="GO:0006310">
    <property type="term" value="P:DNA recombination"/>
    <property type="evidence" value="ECO:0007669"/>
    <property type="project" value="UniProtKB-KW"/>
</dbReference>
<evidence type="ECO:0000313" key="4">
    <source>
        <dbReference type="EMBL" id="SHJ07214.1"/>
    </source>
</evidence>
<dbReference type="GO" id="GO:0003677">
    <property type="term" value="F:DNA binding"/>
    <property type="evidence" value="ECO:0007669"/>
    <property type="project" value="UniProtKB-KW"/>
</dbReference>
<name>A0A1M6GBD1_9FLAO</name>
<dbReference type="Gene3D" id="1.10.443.10">
    <property type="entry name" value="Intergrase catalytic core"/>
    <property type="match status" value="1"/>
</dbReference>
<dbReference type="CDD" id="cd01185">
    <property type="entry name" value="INTN1_C_like"/>
    <property type="match status" value="1"/>
</dbReference>
<dbReference type="Gene3D" id="1.10.150.130">
    <property type="match status" value="1"/>
</dbReference>
<dbReference type="InterPro" id="IPR011010">
    <property type="entry name" value="DNA_brk_join_enz"/>
</dbReference>
<feature type="domain" description="Arm DNA-binding" evidence="3">
    <location>
        <begin position="14"/>
        <end position="65"/>
    </location>
</feature>
<evidence type="ECO:0000259" key="3">
    <source>
        <dbReference type="Pfam" id="PF17293"/>
    </source>
</evidence>
<evidence type="ECO:0000256" key="2">
    <source>
        <dbReference type="ARBA" id="ARBA00023172"/>
    </source>
</evidence>
<keyword evidence="5" id="KW-1185">Reference proteome</keyword>
<proteinExistence type="predicted"/>
<dbReference type="InterPro" id="IPR035386">
    <property type="entry name" value="Arm-DNA-bind_5"/>
</dbReference>
<dbReference type="Proteomes" id="UP000184335">
    <property type="component" value="Unassembled WGS sequence"/>
</dbReference>
<accession>A0A1M6GBD1</accession>
<dbReference type="GO" id="GO:0015074">
    <property type="term" value="P:DNA integration"/>
    <property type="evidence" value="ECO:0007669"/>
    <property type="project" value="InterPro"/>
</dbReference>
<dbReference type="OrthoDB" id="1493636at2"/>
<dbReference type="EMBL" id="FQYI01000008">
    <property type="protein sequence ID" value="SHJ07214.1"/>
    <property type="molecule type" value="Genomic_DNA"/>
</dbReference>
<dbReference type="AlphaFoldDB" id="A0A1M6GBD1"/>
<gene>
    <name evidence="4" type="ORF">SAMN05443429_108126</name>
</gene>
<keyword evidence="2" id="KW-0233">DNA recombination</keyword>